<dbReference type="Proteomes" id="UP001054945">
    <property type="component" value="Unassembled WGS sequence"/>
</dbReference>
<keyword evidence="2" id="KW-1185">Reference proteome</keyword>
<comment type="caution">
    <text evidence="1">The sequence shown here is derived from an EMBL/GenBank/DDBJ whole genome shotgun (WGS) entry which is preliminary data.</text>
</comment>
<reference evidence="1 2" key="1">
    <citation type="submission" date="2021-06" db="EMBL/GenBank/DDBJ databases">
        <title>Caerostris extrusa draft genome.</title>
        <authorList>
            <person name="Kono N."/>
            <person name="Arakawa K."/>
        </authorList>
    </citation>
    <scope>NUCLEOTIDE SEQUENCE [LARGE SCALE GENOMIC DNA]</scope>
</reference>
<name>A0AAV4SK18_CAEEX</name>
<protein>
    <submittedName>
        <fullName evidence="1">Uncharacterized protein</fullName>
    </submittedName>
</protein>
<dbReference type="EMBL" id="BPLR01009603">
    <property type="protein sequence ID" value="GIY33191.1"/>
    <property type="molecule type" value="Genomic_DNA"/>
</dbReference>
<accession>A0AAV4SK18</accession>
<evidence type="ECO:0000313" key="1">
    <source>
        <dbReference type="EMBL" id="GIY33191.1"/>
    </source>
</evidence>
<gene>
    <name evidence="1" type="ORF">CEXT_12271</name>
</gene>
<evidence type="ECO:0000313" key="2">
    <source>
        <dbReference type="Proteomes" id="UP001054945"/>
    </source>
</evidence>
<proteinExistence type="predicted"/>
<organism evidence="1 2">
    <name type="scientific">Caerostris extrusa</name>
    <name type="common">Bark spider</name>
    <name type="synonym">Caerostris bankana</name>
    <dbReference type="NCBI Taxonomy" id="172846"/>
    <lineage>
        <taxon>Eukaryota</taxon>
        <taxon>Metazoa</taxon>
        <taxon>Ecdysozoa</taxon>
        <taxon>Arthropoda</taxon>
        <taxon>Chelicerata</taxon>
        <taxon>Arachnida</taxon>
        <taxon>Araneae</taxon>
        <taxon>Araneomorphae</taxon>
        <taxon>Entelegynae</taxon>
        <taxon>Araneoidea</taxon>
        <taxon>Araneidae</taxon>
        <taxon>Caerostris</taxon>
    </lineage>
</organism>
<dbReference type="AlphaFoldDB" id="A0AAV4SK18"/>
<sequence>MYVCPGDSQKSGEMYMYMSFNLKVKSMNCVLIHDKSDNNLLTQDIVRRLHLQNLISSEFMSPVGLQSSIVHFRRKVVGVPHVRTRFDMGVFQCVMGKEGYYVEEGLSAIKIYEPVTFKIYSKRQLLFHLIIKSIRDCKFRDYSNPCDNLLVNIDCELWWQKTPTVTNPSNVPIVKEVNNAKVL</sequence>